<sequence>MISIIVPTYQEVKNLQPLSEMIQTALTEAGESSYEIIIMDDNSQDGSIEKVAELQAIHPIRIVTRTENRGLSPAVIDGFNEAQGDFVVVMDADLSHPASAIPKMVAQLRDGESDFVLGSRYVEGGSIDESWTLWRYINSVVATIPALPITRVKDPMSGFFAIRKADIPCSQNLSPIGYKIALEVMVKGDFPVVSEVPIHFVDRIHGESKLTLGEQLKYLRHLRRLYQYKFQTKAEFFQFAFVGASGFIVDLAFYLVLQMFGASHTVARAISFWPAVTWNWMLNRTITFSHREKTKKTTQWGAFATSSLLGFTVNYGTYYTLTKYVPFFTEHMILALIIGVLMGMGFNFSISNLFIFKKLREEVDHEKLNEKH</sequence>
<keyword evidence="12" id="KW-1185">Reference proteome</keyword>
<dbReference type="SUPFAM" id="SSF53448">
    <property type="entry name" value="Nucleotide-diphospho-sugar transferases"/>
    <property type="match status" value="1"/>
</dbReference>
<feature type="transmembrane region" description="Helical" evidence="8">
    <location>
        <begin position="300"/>
        <end position="321"/>
    </location>
</feature>
<evidence type="ECO:0000256" key="2">
    <source>
        <dbReference type="ARBA" id="ARBA00006739"/>
    </source>
</evidence>
<evidence type="ECO:0000256" key="3">
    <source>
        <dbReference type="ARBA" id="ARBA00022676"/>
    </source>
</evidence>
<feature type="domain" description="GtrA/DPMS transmembrane" evidence="10">
    <location>
        <begin position="238"/>
        <end position="356"/>
    </location>
</feature>
<dbReference type="Pfam" id="PF04138">
    <property type="entry name" value="GtrA_DPMS_TM"/>
    <property type="match status" value="1"/>
</dbReference>
<dbReference type="Pfam" id="PF00535">
    <property type="entry name" value="Glycos_transf_2"/>
    <property type="match status" value="1"/>
</dbReference>
<evidence type="ECO:0000259" key="9">
    <source>
        <dbReference type="Pfam" id="PF00535"/>
    </source>
</evidence>
<evidence type="ECO:0000256" key="5">
    <source>
        <dbReference type="ARBA" id="ARBA00022692"/>
    </source>
</evidence>
<evidence type="ECO:0000313" key="12">
    <source>
        <dbReference type="Proteomes" id="UP001054820"/>
    </source>
</evidence>
<gene>
    <name evidence="11" type="ORF">THMIRHAM_17100</name>
</gene>
<keyword evidence="5 8" id="KW-0812">Transmembrane</keyword>
<organism evidence="11 12">
    <name type="scientific">Thiomicrorhabdus immobilis</name>
    <dbReference type="NCBI Taxonomy" id="2791037"/>
    <lineage>
        <taxon>Bacteria</taxon>
        <taxon>Pseudomonadati</taxon>
        <taxon>Pseudomonadota</taxon>
        <taxon>Gammaproteobacteria</taxon>
        <taxon>Thiotrichales</taxon>
        <taxon>Piscirickettsiaceae</taxon>
        <taxon>Thiomicrorhabdus</taxon>
    </lineage>
</organism>
<keyword evidence="6 8" id="KW-1133">Transmembrane helix</keyword>
<evidence type="ECO:0000256" key="6">
    <source>
        <dbReference type="ARBA" id="ARBA00022989"/>
    </source>
</evidence>
<dbReference type="InterPro" id="IPR001173">
    <property type="entry name" value="Glyco_trans_2-like"/>
</dbReference>
<name>A0ABN6CXR1_9GAMM</name>
<feature type="transmembrane region" description="Helical" evidence="8">
    <location>
        <begin position="236"/>
        <end position="257"/>
    </location>
</feature>
<dbReference type="PANTHER" id="PTHR43398:SF1">
    <property type="entry name" value="DOLICHOL-PHOSPHATE MANNOSYLTRANSFERASE SUBUNIT 1"/>
    <property type="match status" value="1"/>
</dbReference>
<dbReference type="Proteomes" id="UP001054820">
    <property type="component" value="Chromosome"/>
</dbReference>
<dbReference type="PANTHER" id="PTHR43398">
    <property type="entry name" value="DOLICHOL-PHOSPHATE MANNOSYLTRANSFERASE SUBUNIT 1"/>
    <property type="match status" value="1"/>
</dbReference>
<reference evidence="11" key="1">
    <citation type="journal article" date="2022" name="Arch. Microbiol.">
        <title>Thiomicrorhabdus immobilis sp. nov., a mesophilic sulfur-oxidizing bacterium isolated from sediment of a brackish lake in northern Japan.</title>
        <authorList>
            <person name="Kojima H."/>
            <person name="Mochizuki J."/>
            <person name="Kanda M."/>
            <person name="Watanabe T."/>
            <person name="Fukui M."/>
        </authorList>
    </citation>
    <scope>NUCLEOTIDE SEQUENCE</scope>
    <source>
        <strain evidence="11">Am19</strain>
    </source>
</reference>
<feature type="domain" description="Glycosyltransferase 2-like" evidence="9">
    <location>
        <begin position="3"/>
        <end position="140"/>
    </location>
</feature>
<keyword evidence="3" id="KW-0328">Glycosyltransferase</keyword>
<dbReference type="InterPro" id="IPR039528">
    <property type="entry name" value="DPM1-like"/>
</dbReference>
<dbReference type="CDD" id="cd06442">
    <property type="entry name" value="DPM1_like"/>
    <property type="match status" value="1"/>
</dbReference>
<feature type="transmembrane region" description="Helical" evidence="8">
    <location>
        <begin position="333"/>
        <end position="356"/>
    </location>
</feature>
<evidence type="ECO:0000256" key="7">
    <source>
        <dbReference type="ARBA" id="ARBA00023136"/>
    </source>
</evidence>
<dbReference type="InterPro" id="IPR029044">
    <property type="entry name" value="Nucleotide-diphossugar_trans"/>
</dbReference>
<dbReference type="Gene3D" id="3.90.550.10">
    <property type="entry name" value="Spore Coat Polysaccharide Biosynthesis Protein SpsA, Chain A"/>
    <property type="match status" value="1"/>
</dbReference>
<evidence type="ECO:0000256" key="1">
    <source>
        <dbReference type="ARBA" id="ARBA00004141"/>
    </source>
</evidence>
<comment type="similarity">
    <text evidence="2">Belongs to the glycosyltransferase 2 family.</text>
</comment>
<evidence type="ECO:0000259" key="10">
    <source>
        <dbReference type="Pfam" id="PF04138"/>
    </source>
</evidence>
<accession>A0ABN6CXR1</accession>
<evidence type="ECO:0000256" key="8">
    <source>
        <dbReference type="SAM" id="Phobius"/>
    </source>
</evidence>
<protein>
    <submittedName>
        <fullName evidence="11">Dolichol monophosphate mannose synthase</fullName>
    </submittedName>
</protein>
<evidence type="ECO:0000256" key="4">
    <source>
        <dbReference type="ARBA" id="ARBA00022679"/>
    </source>
</evidence>
<dbReference type="RefSeq" id="WP_237261414.1">
    <property type="nucleotide sequence ID" value="NZ_AP024202.1"/>
</dbReference>
<keyword evidence="7 8" id="KW-0472">Membrane</keyword>
<dbReference type="EMBL" id="AP024202">
    <property type="protein sequence ID" value="BCN93925.1"/>
    <property type="molecule type" value="Genomic_DNA"/>
</dbReference>
<proteinExistence type="inferred from homology"/>
<dbReference type="InterPro" id="IPR007267">
    <property type="entry name" value="GtrA_DPMS_TM"/>
</dbReference>
<keyword evidence="4" id="KW-0808">Transferase</keyword>
<evidence type="ECO:0000313" key="11">
    <source>
        <dbReference type="EMBL" id="BCN93925.1"/>
    </source>
</evidence>
<comment type="subcellular location">
    <subcellularLocation>
        <location evidence="1">Membrane</location>
        <topology evidence="1">Multi-pass membrane protein</topology>
    </subcellularLocation>
</comment>